<evidence type="ECO:0000313" key="1">
    <source>
        <dbReference type="EMBL" id="KKY22695.1"/>
    </source>
</evidence>
<accession>A0A0G2H1L7</accession>
<evidence type="ECO:0000313" key="2">
    <source>
        <dbReference type="Proteomes" id="UP000053317"/>
    </source>
</evidence>
<organism evidence="1 2">
    <name type="scientific">Phaeomoniella chlamydospora</name>
    <name type="common">Phaeoacremonium chlamydosporum</name>
    <dbReference type="NCBI Taxonomy" id="158046"/>
    <lineage>
        <taxon>Eukaryota</taxon>
        <taxon>Fungi</taxon>
        <taxon>Dikarya</taxon>
        <taxon>Ascomycota</taxon>
        <taxon>Pezizomycotina</taxon>
        <taxon>Eurotiomycetes</taxon>
        <taxon>Chaetothyriomycetidae</taxon>
        <taxon>Phaeomoniellales</taxon>
        <taxon>Phaeomoniellaceae</taxon>
        <taxon>Phaeomoniella</taxon>
    </lineage>
</organism>
<dbReference type="EMBL" id="LCWF01000074">
    <property type="protein sequence ID" value="KKY22695.1"/>
    <property type="molecule type" value="Genomic_DNA"/>
</dbReference>
<proteinExistence type="predicted"/>
<protein>
    <submittedName>
        <fullName evidence="1">Uncharacterized protein</fullName>
    </submittedName>
</protein>
<dbReference type="AlphaFoldDB" id="A0A0G2H1L7"/>
<dbReference type="OrthoDB" id="5370596at2759"/>
<name>A0A0G2H1L7_PHACM</name>
<reference evidence="1 2" key="2">
    <citation type="submission" date="2015-05" db="EMBL/GenBank/DDBJ databases">
        <authorList>
            <person name="Morales-Cruz A."/>
            <person name="Amrine K.C."/>
            <person name="Cantu D."/>
        </authorList>
    </citation>
    <scope>NUCLEOTIDE SEQUENCE [LARGE SCALE GENOMIC DNA]</scope>
    <source>
        <strain evidence="1">UCRPC4</strain>
    </source>
</reference>
<comment type="caution">
    <text evidence="1">The sequence shown here is derived from an EMBL/GenBank/DDBJ whole genome shotgun (WGS) entry which is preliminary data.</text>
</comment>
<sequence length="774" mass="88462">MSNPGDEGILVTTEISTEIRFDINELSQIPVDHSPWVLCLVPADHICREYSDWDCVESLPGISVLRETYDRKFFKVAVTESYIPWLKQHHFEFEIDRYYDWTRPTESEVNVYGKLIAGRKSEQRFLRIATEAIWCKSSPGLESFYRGVTPSELRIALELAILNHDILEAPTHVRTKFAQSLVVLRLKLLGDYSSPPVLRLLDKSESDLLDIFRKDYTDLFKPGSAFTNSTVEYHRIALIRCLVVDCGGKKDQEQCRFDWRHTPHDNLSYYGSLVDLAGSNVLRNFNSHAIPEQTSKSKACINENLRPLNVREWDAHLSACLPICRSSEHPNVPTKIINGLGIDQTDEIRFQRERLYYRRPLLKRADNDILVLLVWTSMIQDLCPRMISEWAVSDHGQTVYQRMLEEIQISRSPEQLALTLTALLCYLRLLPSPSKDVSQSINGCYLEDFNAAMDGHHLGNEMMVLERTLRSFEQAARENGHDPREFLPSILTIDCSVLECPERFLDEYWVTPAFVENKNPAPHIRNRNVKFGSTEAISDDLAMCALVFDLLSIFAIIQVHYWAIGHPEILVSTQPLLPVAEVHEKKQNVQTWEDSREQPLPVVDNSKPEHPYLGPSAVVKFKSECDIKQYRFIRLSNLQGPDLAQKISSIRNLSEVFSLVELPDESWEIVVLIADSPTLENKLSQMFPGCNIDTEHDPFQPSSGDVESFCIETGSSSIRPLSKSADPSYLKAQALKRNLFLETITAMSTQDPKKAIFYACWYERYWGSEAGILV</sequence>
<dbReference type="Proteomes" id="UP000053317">
    <property type="component" value="Unassembled WGS sequence"/>
</dbReference>
<reference evidence="1 2" key="1">
    <citation type="submission" date="2015-05" db="EMBL/GenBank/DDBJ databases">
        <title>Distinctive expansion of gene families associated with plant cell wall degradation and secondary metabolism in the genomes of grapevine trunk pathogens.</title>
        <authorList>
            <person name="Lawrence D.P."/>
            <person name="Travadon R."/>
            <person name="Rolshausen P.E."/>
            <person name="Baumgartner K."/>
        </authorList>
    </citation>
    <scope>NUCLEOTIDE SEQUENCE [LARGE SCALE GENOMIC DNA]</scope>
    <source>
        <strain evidence="1">UCRPC4</strain>
    </source>
</reference>
<keyword evidence="2" id="KW-1185">Reference proteome</keyword>
<gene>
    <name evidence="1" type="ORF">UCRPC4_g03198</name>
</gene>